<dbReference type="SUPFAM" id="SSF75620">
    <property type="entry name" value="Release factor"/>
    <property type="match status" value="1"/>
</dbReference>
<feature type="domain" description="Prokaryotic-type class I peptide chain release factors" evidence="5">
    <location>
        <begin position="231"/>
        <end position="247"/>
    </location>
</feature>
<dbReference type="eggNOG" id="KOG2726">
    <property type="taxonomic scope" value="Eukaryota"/>
</dbReference>
<evidence type="ECO:0000256" key="4">
    <source>
        <dbReference type="SAM" id="Coils"/>
    </source>
</evidence>
<dbReference type="GO" id="GO:0016149">
    <property type="term" value="F:translation release factor activity, codon specific"/>
    <property type="evidence" value="ECO:0007669"/>
    <property type="project" value="InterPro"/>
</dbReference>
<dbReference type="NCBIfam" id="TIGR00019">
    <property type="entry name" value="prfA"/>
    <property type="match status" value="1"/>
</dbReference>
<dbReference type="Gene3D" id="3.30.160.20">
    <property type="match status" value="1"/>
</dbReference>
<dbReference type="EMBL" id="CP001576">
    <property type="protein sequence ID" value="ACO69643.1"/>
    <property type="molecule type" value="Genomic_DNA"/>
</dbReference>
<dbReference type="InterPro" id="IPR005139">
    <property type="entry name" value="PCRF"/>
</dbReference>
<dbReference type="Gene3D" id="6.10.140.1950">
    <property type="match status" value="1"/>
</dbReference>
<organism evidence="6 7">
    <name type="scientific">Micromonas commoda (strain RCC299 / NOUM17 / CCMP2709)</name>
    <name type="common">Picoplanktonic green alga</name>
    <dbReference type="NCBI Taxonomy" id="296587"/>
    <lineage>
        <taxon>Eukaryota</taxon>
        <taxon>Viridiplantae</taxon>
        <taxon>Chlorophyta</taxon>
        <taxon>Mamiellophyceae</taxon>
        <taxon>Mamiellales</taxon>
        <taxon>Mamiellaceae</taxon>
        <taxon>Micromonas</taxon>
    </lineage>
</organism>
<dbReference type="PROSITE" id="PS00745">
    <property type="entry name" value="RF_PROK_I"/>
    <property type="match status" value="1"/>
</dbReference>
<dbReference type="PANTHER" id="PTHR43804">
    <property type="entry name" value="LD18447P"/>
    <property type="match status" value="1"/>
</dbReference>
<dbReference type="GeneID" id="8246931"/>
<dbReference type="HAMAP" id="MF_00093">
    <property type="entry name" value="Rel_fac_1"/>
    <property type="match status" value="1"/>
</dbReference>
<dbReference type="FunFam" id="3.30.160.20:FF:000004">
    <property type="entry name" value="Peptide chain release factor 1"/>
    <property type="match status" value="1"/>
</dbReference>
<evidence type="ECO:0000256" key="1">
    <source>
        <dbReference type="ARBA" id="ARBA00010835"/>
    </source>
</evidence>
<dbReference type="RefSeq" id="XP_002508385.1">
    <property type="nucleotide sequence ID" value="XM_002508339.1"/>
</dbReference>
<dbReference type="FunFam" id="3.30.70.1660:FF:000002">
    <property type="entry name" value="Peptide chain release factor 1"/>
    <property type="match status" value="1"/>
</dbReference>
<gene>
    <name evidence="6" type="ORF">MICPUN_97932</name>
</gene>
<dbReference type="GO" id="GO:0005737">
    <property type="term" value="C:cytoplasm"/>
    <property type="evidence" value="ECO:0007669"/>
    <property type="project" value="UniProtKB-ARBA"/>
</dbReference>
<dbReference type="OMA" id="LNKKIAM"/>
<reference evidence="6 7" key="1">
    <citation type="journal article" date="2009" name="Science">
        <title>Green evolution and dynamic adaptations revealed by genomes of the marine picoeukaryotes Micromonas.</title>
        <authorList>
            <person name="Worden A.Z."/>
            <person name="Lee J.H."/>
            <person name="Mock T."/>
            <person name="Rouze P."/>
            <person name="Simmons M.P."/>
            <person name="Aerts A.L."/>
            <person name="Allen A.E."/>
            <person name="Cuvelier M.L."/>
            <person name="Derelle E."/>
            <person name="Everett M.V."/>
            <person name="Foulon E."/>
            <person name="Grimwood J."/>
            <person name="Gundlach H."/>
            <person name="Henrissat B."/>
            <person name="Napoli C."/>
            <person name="McDonald S.M."/>
            <person name="Parker M.S."/>
            <person name="Rombauts S."/>
            <person name="Salamov A."/>
            <person name="Von Dassow P."/>
            <person name="Badger J.H."/>
            <person name="Coutinho P.M."/>
            <person name="Demir E."/>
            <person name="Dubchak I."/>
            <person name="Gentemann C."/>
            <person name="Eikrem W."/>
            <person name="Gready J.E."/>
            <person name="John U."/>
            <person name="Lanier W."/>
            <person name="Lindquist E.A."/>
            <person name="Lucas S."/>
            <person name="Mayer K.F."/>
            <person name="Moreau H."/>
            <person name="Not F."/>
            <person name="Otillar R."/>
            <person name="Panaud O."/>
            <person name="Pangilinan J."/>
            <person name="Paulsen I."/>
            <person name="Piegu B."/>
            <person name="Poliakov A."/>
            <person name="Robbens S."/>
            <person name="Schmutz J."/>
            <person name="Toulza E."/>
            <person name="Wyss T."/>
            <person name="Zelensky A."/>
            <person name="Zhou K."/>
            <person name="Armbrust E.V."/>
            <person name="Bhattacharya D."/>
            <person name="Goodenough U.W."/>
            <person name="Van de Peer Y."/>
            <person name="Grigoriev I.V."/>
        </authorList>
    </citation>
    <scope>NUCLEOTIDE SEQUENCE [LARGE SCALE GENOMIC DNA]</scope>
    <source>
        <strain evidence="7">RCC299 / NOUM17</strain>
    </source>
</reference>
<dbReference type="OrthoDB" id="2019491at2759"/>
<dbReference type="AlphaFoldDB" id="C1FI11"/>
<dbReference type="NCBIfam" id="NF001859">
    <property type="entry name" value="PRK00591.1"/>
    <property type="match status" value="1"/>
</dbReference>
<dbReference type="Pfam" id="PF00472">
    <property type="entry name" value="RF-1"/>
    <property type="match status" value="1"/>
</dbReference>
<dbReference type="SMART" id="SM00937">
    <property type="entry name" value="PCRF"/>
    <property type="match status" value="1"/>
</dbReference>
<dbReference type="FunCoup" id="C1FI11">
    <property type="interactions" value="1612"/>
</dbReference>
<dbReference type="Proteomes" id="UP000002009">
    <property type="component" value="Chromosome 10"/>
</dbReference>
<dbReference type="Pfam" id="PF03462">
    <property type="entry name" value="PCRF"/>
    <property type="match status" value="1"/>
</dbReference>
<evidence type="ECO:0000256" key="2">
    <source>
        <dbReference type="ARBA" id="ARBA00022481"/>
    </source>
</evidence>
<evidence type="ECO:0000259" key="5">
    <source>
        <dbReference type="PROSITE" id="PS00745"/>
    </source>
</evidence>
<dbReference type="STRING" id="296587.C1FI11"/>
<dbReference type="KEGG" id="mis:MICPUN_97932"/>
<evidence type="ECO:0000256" key="3">
    <source>
        <dbReference type="ARBA" id="ARBA00022917"/>
    </source>
</evidence>
<dbReference type="InterPro" id="IPR000352">
    <property type="entry name" value="Pep_chain_release_fac_I"/>
</dbReference>
<dbReference type="InParanoid" id="C1FI11"/>
<keyword evidence="3" id="KW-0648">Protein biosynthesis</keyword>
<dbReference type="InterPro" id="IPR004373">
    <property type="entry name" value="RF-1"/>
</dbReference>
<sequence>MTPALERRLEAVSARHDALVAALVADPPPRAAEIARINKELARAERVVRAYAAVKERRHETASLEQVIAESAGVDAEMAQMAEDELATLEETTPALEETLAHLLLPADEADDSGVILEVRAGAGGDEAALFAADLLRMYEMFARKTGWRFELVAANASEAGGVKEATASLAGDDVYGRLKFESGVHRVQRVPATETQGRVHTSTASVAVLPQAETVELDIRDDDLKIDTMRASGAGGQHVNTTNSAVRITHVPTGVTVVMQDERSQHKNKEKAMKVLRARVYELERRKLADARADQRRSLIGSGDRSERVRTYNYKEGRVKDHRVNLLLNDLPGLLDGGDALTQMLDALKLEERRQLMAEFSVSSE</sequence>
<keyword evidence="4" id="KW-0175">Coiled coil</keyword>
<dbReference type="InterPro" id="IPR050057">
    <property type="entry name" value="Prokaryotic/Mito_RF"/>
</dbReference>
<keyword evidence="2" id="KW-0488">Methylation</keyword>
<feature type="coiled-coil region" evidence="4">
    <location>
        <begin position="260"/>
        <end position="287"/>
    </location>
</feature>
<proteinExistence type="inferred from homology"/>
<protein>
    <recommendedName>
        <fullName evidence="5">Prokaryotic-type class I peptide chain release factors domain-containing protein</fullName>
    </recommendedName>
</protein>
<name>C1FI11_MICCC</name>
<evidence type="ECO:0000313" key="7">
    <source>
        <dbReference type="Proteomes" id="UP000002009"/>
    </source>
</evidence>
<dbReference type="PANTHER" id="PTHR43804:SF7">
    <property type="entry name" value="LD18447P"/>
    <property type="match status" value="1"/>
</dbReference>
<comment type="similarity">
    <text evidence="1">Belongs to the prokaryotic/mitochondrial release factor family.</text>
</comment>
<accession>C1FI11</accession>
<dbReference type="Gene3D" id="3.30.70.1660">
    <property type="match status" value="1"/>
</dbReference>
<evidence type="ECO:0000313" key="6">
    <source>
        <dbReference type="EMBL" id="ACO69643.1"/>
    </source>
</evidence>
<dbReference type="InterPro" id="IPR045853">
    <property type="entry name" value="Pep_chain_release_fac_I_sf"/>
</dbReference>
<keyword evidence="7" id="KW-1185">Reference proteome</keyword>